<reference evidence="2 3" key="1">
    <citation type="journal article" date="2014" name="Int. J. Syst. Evol. Microbiol.">
        <title>Complete genome sequence of Corynebacterium casei LMG S-19264T (=DSM 44701T), isolated from a smear-ripened cheese.</title>
        <authorList>
            <consortium name="US DOE Joint Genome Institute (JGI-PGF)"/>
            <person name="Walter F."/>
            <person name="Albersmeier A."/>
            <person name="Kalinowski J."/>
            <person name="Ruckert C."/>
        </authorList>
    </citation>
    <scope>NUCLEOTIDE SEQUENCE [LARGE SCALE GENOMIC DNA]</scope>
    <source>
        <strain evidence="2 3">CGMCC 1.15896</strain>
    </source>
</reference>
<keyword evidence="3" id="KW-1185">Reference proteome</keyword>
<dbReference type="AlphaFoldDB" id="A0A916W3W4"/>
<protein>
    <submittedName>
        <fullName evidence="2">Uncharacterized protein</fullName>
    </submittedName>
</protein>
<dbReference type="Proteomes" id="UP000596977">
    <property type="component" value="Unassembled WGS sequence"/>
</dbReference>
<dbReference type="EMBL" id="BMKB01000010">
    <property type="protein sequence ID" value="GGA63720.1"/>
    <property type="molecule type" value="Genomic_DNA"/>
</dbReference>
<comment type="caution">
    <text evidence="2">The sequence shown here is derived from an EMBL/GenBank/DDBJ whole genome shotgun (WGS) entry which is preliminary data.</text>
</comment>
<name>A0A916W3W4_9HYPH</name>
<feature type="compositionally biased region" description="Gly residues" evidence="1">
    <location>
        <begin position="70"/>
        <end position="81"/>
    </location>
</feature>
<gene>
    <name evidence="2" type="ORF">GCM10011499_37610</name>
</gene>
<evidence type="ECO:0000313" key="2">
    <source>
        <dbReference type="EMBL" id="GGA63720.1"/>
    </source>
</evidence>
<evidence type="ECO:0000256" key="1">
    <source>
        <dbReference type="SAM" id="MobiDB-lite"/>
    </source>
</evidence>
<dbReference type="RefSeq" id="WP_127071822.1">
    <property type="nucleotide sequence ID" value="NZ_BMKB01000010.1"/>
</dbReference>
<sequence length="81" mass="8416">MVLMLPAYAMTAAILPCCLQPMEKRKKISTPALVSALQDWHEAREKLLASGTPVEGAGNPASQPVSARPKGGGTDAQGGDK</sequence>
<feature type="region of interest" description="Disordered" evidence="1">
    <location>
        <begin position="47"/>
        <end position="81"/>
    </location>
</feature>
<accession>A0A916W3W4</accession>
<proteinExistence type="predicted"/>
<organism evidence="2 3">
    <name type="scientific">Pelagibacterium lentulum</name>
    <dbReference type="NCBI Taxonomy" id="2029865"/>
    <lineage>
        <taxon>Bacteria</taxon>
        <taxon>Pseudomonadati</taxon>
        <taxon>Pseudomonadota</taxon>
        <taxon>Alphaproteobacteria</taxon>
        <taxon>Hyphomicrobiales</taxon>
        <taxon>Devosiaceae</taxon>
        <taxon>Pelagibacterium</taxon>
    </lineage>
</organism>
<evidence type="ECO:0000313" key="3">
    <source>
        <dbReference type="Proteomes" id="UP000596977"/>
    </source>
</evidence>